<protein>
    <submittedName>
        <fullName evidence="1">Uncharacterized protein</fullName>
    </submittedName>
</protein>
<comment type="caution">
    <text evidence="1">The sequence shown here is derived from an EMBL/GenBank/DDBJ whole genome shotgun (WGS) entry which is preliminary data.</text>
</comment>
<sequence>MLDPVATPESTLIFNRRSPRNIPWQNKQNAAATMATSKPNRMTNTAIAMKNMAVDMRTSTTTIMSMDTVMIITGMSMLIRHKKLSKQHPSPVLSNWR</sequence>
<dbReference type="EMBL" id="BMED01000002">
    <property type="protein sequence ID" value="GGC78619.1"/>
    <property type="molecule type" value="Genomic_DNA"/>
</dbReference>
<accession>A0A916UMP4</accession>
<organism evidence="1 2">
    <name type="scientific">Undibacterium terreum</name>
    <dbReference type="NCBI Taxonomy" id="1224302"/>
    <lineage>
        <taxon>Bacteria</taxon>
        <taxon>Pseudomonadati</taxon>
        <taxon>Pseudomonadota</taxon>
        <taxon>Betaproteobacteria</taxon>
        <taxon>Burkholderiales</taxon>
        <taxon>Oxalobacteraceae</taxon>
        <taxon>Undibacterium</taxon>
    </lineage>
</organism>
<evidence type="ECO:0000313" key="1">
    <source>
        <dbReference type="EMBL" id="GGC78619.1"/>
    </source>
</evidence>
<dbReference type="Proteomes" id="UP000637423">
    <property type="component" value="Unassembled WGS sequence"/>
</dbReference>
<reference evidence="1" key="1">
    <citation type="journal article" date="2014" name="Int. J. Syst. Evol. Microbiol.">
        <title>Complete genome sequence of Corynebacterium casei LMG S-19264T (=DSM 44701T), isolated from a smear-ripened cheese.</title>
        <authorList>
            <consortium name="US DOE Joint Genome Institute (JGI-PGF)"/>
            <person name="Walter F."/>
            <person name="Albersmeier A."/>
            <person name="Kalinowski J."/>
            <person name="Ruckert C."/>
        </authorList>
    </citation>
    <scope>NUCLEOTIDE SEQUENCE</scope>
    <source>
        <strain evidence="1">CGMCC 1.10998</strain>
    </source>
</reference>
<gene>
    <name evidence="1" type="ORF">GCM10011396_27250</name>
</gene>
<keyword evidence="2" id="KW-1185">Reference proteome</keyword>
<evidence type="ECO:0000313" key="2">
    <source>
        <dbReference type="Proteomes" id="UP000637423"/>
    </source>
</evidence>
<dbReference type="AlphaFoldDB" id="A0A916UMP4"/>
<proteinExistence type="predicted"/>
<reference evidence="1" key="2">
    <citation type="submission" date="2020-09" db="EMBL/GenBank/DDBJ databases">
        <authorList>
            <person name="Sun Q."/>
            <person name="Zhou Y."/>
        </authorList>
    </citation>
    <scope>NUCLEOTIDE SEQUENCE</scope>
    <source>
        <strain evidence="1">CGMCC 1.10998</strain>
    </source>
</reference>
<name>A0A916UMP4_9BURK</name>